<evidence type="ECO:0000256" key="2">
    <source>
        <dbReference type="ARBA" id="ARBA00023242"/>
    </source>
</evidence>
<protein>
    <recommendedName>
        <fullName evidence="4">Chromo domain-containing protein</fullName>
    </recommendedName>
</protein>
<comment type="subcellular location">
    <subcellularLocation>
        <location evidence="1">Nucleus</location>
    </subcellularLocation>
</comment>
<dbReference type="InterPro" id="IPR023780">
    <property type="entry name" value="Chromo_domain"/>
</dbReference>
<evidence type="ECO:0000256" key="1">
    <source>
        <dbReference type="ARBA" id="ARBA00004123"/>
    </source>
</evidence>
<dbReference type="InterPro" id="IPR017984">
    <property type="entry name" value="Chromo_dom_subgr"/>
</dbReference>
<evidence type="ECO:0000313" key="5">
    <source>
        <dbReference type="EMBL" id="CAF1219551.1"/>
    </source>
</evidence>
<dbReference type="InterPro" id="IPR023779">
    <property type="entry name" value="Chromodomain_CS"/>
</dbReference>
<dbReference type="Pfam" id="PF01393">
    <property type="entry name" value="Chromo_shadow"/>
    <property type="match status" value="1"/>
</dbReference>
<dbReference type="CDD" id="cd00034">
    <property type="entry name" value="CSD"/>
    <property type="match status" value="1"/>
</dbReference>
<feature type="domain" description="Chromo" evidence="4">
    <location>
        <begin position="26"/>
        <end position="84"/>
    </location>
</feature>
<feature type="compositionally biased region" description="Basic and acidic residues" evidence="3">
    <location>
        <begin position="70"/>
        <end position="92"/>
    </location>
</feature>
<feature type="compositionally biased region" description="Basic residues" evidence="3">
    <location>
        <begin position="93"/>
        <end position="102"/>
    </location>
</feature>
<dbReference type="InterPro" id="IPR016197">
    <property type="entry name" value="Chromo-like_dom_sf"/>
</dbReference>
<dbReference type="AlphaFoldDB" id="A0A814XRL8"/>
<dbReference type="Pfam" id="PF00385">
    <property type="entry name" value="Chromo"/>
    <property type="match status" value="1"/>
</dbReference>
<evidence type="ECO:0000313" key="6">
    <source>
        <dbReference type="Proteomes" id="UP000663852"/>
    </source>
</evidence>
<gene>
    <name evidence="5" type="ORF">EDS130_LOCUS26339</name>
</gene>
<dbReference type="InterPro" id="IPR051219">
    <property type="entry name" value="Heterochromatin_chromo-domain"/>
</dbReference>
<feature type="compositionally biased region" description="Polar residues" evidence="3">
    <location>
        <begin position="134"/>
        <end position="152"/>
    </location>
</feature>
<dbReference type="GO" id="GO:0005634">
    <property type="term" value="C:nucleus"/>
    <property type="evidence" value="ECO:0007669"/>
    <property type="project" value="UniProtKB-SubCell"/>
</dbReference>
<keyword evidence="2" id="KW-0539">Nucleus</keyword>
<dbReference type="Proteomes" id="UP000663852">
    <property type="component" value="Unassembled WGS sequence"/>
</dbReference>
<accession>A0A814XRL8</accession>
<dbReference type="PANTHER" id="PTHR22812">
    <property type="entry name" value="CHROMOBOX PROTEIN"/>
    <property type="match status" value="1"/>
</dbReference>
<feature type="region of interest" description="Disordered" evidence="3">
    <location>
        <begin position="1"/>
        <end position="26"/>
    </location>
</feature>
<proteinExistence type="predicted"/>
<dbReference type="PROSITE" id="PS50013">
    <property type="entry name" value="CHROMO_2"/>
    <property type="match status" value="1"/>
</dbReference>
<feature type="region of interest" description="Disordered" evidence="3">
    <location>
        <begin position="50"/>
        <end position="170"/>
    </location>
</feature>
<dbReference type="SMART" id="SM00298">
    <property type="entry name" value="CHROMO"/>
    <property type="match status" value="2"/>
</dbReference>
<feature type="compositionally biased region" description="Basic and acidic residues" evidence="3">
    <location>
        <begin position="115"/>
        <end position="133"/>
    </location>
</feature>
<dbReference type="InterPro" id="IPR000953">
    <property type="entry name" value="Chromo/chromo_shadow_dom"/>
</dbReference>
<evidence type="ECO:0000259" key="4">
    <source>
        <dbReference type="PROSITE" id="PS50013"/>
    </source>
</evidence>
<reference evidence="5" key="1">
    <citation type="submission" date="2021-02" db="EMBL/GenBank/DDBJ databases">
        <authorList>
            <person name="Nowell W R."/>
        </authorList>
    </citation>
    <scope>NUCLEOTIDE SEQUENCE</scope>
</reference>
<comment type="caution">
    <text evidence="5">The sequence shown here is derived from an EMBL/GenBank/DDBJ whole genome shotgun (WGS) entry which is preliminary data.</text>
</comment>
<dbReference type="PROSITE" id="PS00598">
    <property type="entry name" value="CHROMO_1"/>
    <property type="match status" value="1"/>
</dbReference>
<feature type="compositionally biased region" description="Polar residues" evidence="3">
    <location>
        <begin position="53"/>
        <end position="64"/>
    </location>
</feature>
<dbReference type="SUPFAM" id="SSF54160">
    <property type="entry name" value="Chromo domain-like"/>
    <property type="match status" value="2"/>
</dbReference>
<organism evidence="5 6">
    <name type="scientific">Adineta ricciae</name>
    <name type="common">Rotifer</name>
    <dbReference type="NCBI Taxonomy" id="249248"/>
    <lineage>
        <taxon>Eukaryota</taxon>
        <taxon>Metazoa</taxon>
        <taxon>Spiralia</taxon>
        <taxon>Gnathifera</taxon>
        <taxon>Rotifera</taxon>
        <taxon>Eurotatoria</taxon>
        <taxon>Bdelloidea</taxon>
        <taxon>Adinetida</taxon>
        <taxon>Adinetidae</taxon>
        <taxon>Adineta</taxon>
    </lineage>
</organism>
<dbReference type="Gene3D" id="2.40.50.40">
    <property type="match status" value="2"/>
</dbReference>
<dbReference type="PRINTS" id="PR00504">
    <property type="entry name" value="CHROMODOMAIN"/>
</dbReference>
<name>A0A814XRL8_ADIRI</name>
<dbReference type="InterPro" id="IPR008251">
    <property type="entry name" value="Chromo_shadow_dom"/>
</dbReference>
<dbReference type="EMBL" id="CAJNOJ010000159">
    <property type="protein sequence ID" value="CAF1219551.1"/>
    <property type="molecule type" value="Genomic_DNA"/>
</dbReference>
<dbReference type="GO" id="GO:0000792">
    <property type="term" value="C:heterochromatin"/>
    <property type="evidence" value="ECO:0007669"/>
    <property type="project" value="UniProtKB-ARBA"/>
</dbReference>
<evidence type="ECO:0000256" key="3">
    <source>
        <dbReference type="SAM" id="MobiDB-lite"/>
    </source>
</evidence>
<dbReference type="OrthoDB" id="433924at2759"/>
<sequence>MVNTSSKKRPMEHGSSSEESESENEYQVEAIIDKRTKGKKVQYLLKWKGYSDADNTWENETNMNCPDLVRQFEENYKKNNNERKSNGKNESKTRKRSTKSKKAKVEASDEEDHSDGESSKANDDESGKTRDHNVSSASPTATHEELMTSNCESLERTRLRSASKAESANGEVVHEVKVSTNGDYVKTTNNGFELVNKSSPVKENSANESPVNLRLRITPSAASSPSITLNDSDNNNNMNNKSTVENEVNNHSHDLDTFEMINDDEEPVEKIEGVRNDQNGISFRIKLSGKTETEWMSAKVANRKYPQAVIAFWESHVEFT</sequence>